<dbReference type="GO" id="GO:0005886">
    <property type="term" value="C:plasma membrane"/>
    <property type="evidence" value="ECO:0007669"/>
    <property type="project" value="UniProtKB-SubCell"/>
</dbReference>
<dbReference type="EMBL" id="JAYKXN010000006">
    <property type="protein sequence ID" value="KAK7279825.1"/>
    <property type="molecule type" value="Genomic_DNA"/>
</dbReference>
<dbReference type="CDD" id="cd06464">
    <property type="entry name" value="ACD_sHsps-like"/>
    <property type="match status" value="1"/>
</dbReference>
<comment type="caution">
    <text evidence="9">The sequence shown here is derived from an EMBL/GenBank/DDBJ whole genome shotgun (WGS) entry which is preliminary data.</text>
</comment>
<feature type="compositionally biased region" description="Basic residues" evidence="6">
    <location>
        <begin position="196"/>
        <end position="205"/>
    </location>
</feature>
<protein>
    <recommendedName>
        <fullName evidence="8">SHSP domain-containing protein</fullName>
    </recommendedName>
</protein>
<evidence type="ECO:0000313" key="10">
    <source>
        <dbReference type="Proteomes" id="UP001359559"/>
    </source>
</evidence>
<feature type="domain" description="SHSP" evidence="8">
    <location>
        <begin position="45"/>
        <end position="164"/>
    </location>
</feature>
<keyword evidence="10" id="KW-1185">Reference proteome</keyword>
<keyword evidence="7" id="KW-0812">Transmembrane</keyword>
<dbReference type="Proteomes" id="UP001359559">
    <property type="component" value="Unassembled WGS sequence"/>
</dbReference>
<evidence type="ECO:0000256" key="4">
    <source>
        <dbReference type="PROSITE-ProRule" id="PRU00285"/>
    </source>
</evidence>
<comment type="similarity">
    <text evidence="4 5">Belongs to the small heat shock protein (HSP20) family.</text>
</comment>
<dbReference type="AlphaFoldDB" id="A0AAN9FV09"/>
<proteinExistence type="inferred from homology"/>
<feature type="compositionally biased region" description="Acidic residues" evidence="6">
    <location>
        <begin position="161"/>
        <end position="170"/>
    </location>
</feature>
<dbReference type="Gene3D" id="2.60.40.790">
    <property type="match status" value="1"/>
</dbReference>
<feature type="region of interest" description="Disordered" evidence="6">
    <location>
        <begin position="151"/>
        <end position="205"/>
    </location>
</feature>
<keyword evidence="3" id="KW-0611">Plant defense</keyword>
<evidence type="ECO:0000256" key="2">
    <source>
        <dbReference type="ARBA" id="ARBA00022475"/>
    </source>
</evidence>
<evidence type="ECO:0000256" key="1">
    <source>
        <dbReference type="ARBA" id="ARBA00004162"/>
    </source>
</evidence>
<keyword evidence="2" id="KW-1003">Cell membrane</keyword>
<organism evidence="9 10">
    <name type="scientific">Clitoria ternatea</name>
    <name type="common">Butterfly pea</name>
    <dbReference type="NCBI Taxonomy" id="43366"/>
    <lineage>
        <taxon>Eukaryota</taxon>
        <taxon>Viridiplantae</taxon>
        <taxon>Streptophyta</taxon>
        <taxon>Embryophyta</taxon>
        <taxon>Tracheophyta</taxon>
        <taxon>Spermatophyta</taxon>
        <taxon>Magnoliopsida</taxon>
        <taxon>eudicotyledons</taxon>
        <taxon>Gunneridae</taxon>
        <taxon>Pentapetalae</taxon>
        <taxon>rosids</taxon>
        <taxon>fabids</taxon>
        <taxon>Fabales</taxon>
        <taxon>Fabaceae</taxon>
        <taxon>Papilionoideae</taxon>
        <taxon>50 kb inversion clade</taxon>
        <taxon>NPAAA clade</taxon>
        <taxon>indigoferoid/millettioid clade</taxon>
        <taxon>Phaseoleae</taxon>
        <taxon>Clitoria</taxon>
    </lineage>
</organism>
<evidence type="ECO:0000256" key="6">
    <source>
        <dbReference type="SAM" id="MobiDB-lite"/>
    </source>
</evidence>
<evidence type="ECO:0000256" key="3">
    <source>
        <dbReference type="ARBA" id="ARBA00022821"/>
    </source>
</evidence>
<dbReference type="SUPFAM" id="SSF49764">
    <property type="entry name" value="HSP20-like chaperones"/>
    <property type="match status" value="1"/>
</dbReference>
<name>A0AAN9FV09_CLITE</name>
<evidence type="ECO:0000256" key="5">
    <source>
        <dbReference type="RuleBase" id="RU003616"/>
    </source>
</evidence>
<dbReference type="InterPro" id="IPR008978">
    <property type="entry name" value="HSP20-like_chaperone"/>
</dbReference>
<comment type="subcellular location">
    <subcellularLocation>
        <location evidence="1">Cell membrane</location>
        <topology evidence="1">Single-pass membrane protein</topology>
    </subcellularLocation>
</comment>
<sequence>MRQAVLEVDSTIQPMKNKDSRVMEVELGLKITRTRDDTTSVSDFQFAKDRAGPIFLSKETDATFILTSHLKGYKKEKIDINISKDGNQISVSGEKEVEEMQMVPFKKEVKIKGFEKKFKIPDGVVLDRIKGKYKEEDAVLTIVMPKSETGKGMRGVGVEEVKEEEEEEEKVVESVAPEPKQSVAEKVEEEETPPPVKKRGSKKPWKPCPPLFLGGSTLFVSLIFLVIHYIRVRKS</sequence>
<dbReference type="PANTHER" id="PTHR43670:SF34">
    <property type="entry name" value="HSP20-LIKE CHAPERONES SUPERFAMILY PROTEIN"/>
    <property type="match status" value="1"/>
</dbReference>
<evidence type="ECO:0000259" key="8">
    <source>
        <dbReference type="PROSITE" id="PS01031"/>
    </source>
</evidence>
<feature type="transmembrane region" description="Helical" evidence="7">
    <location>
        <begin position="211"/>
        <end position="230"/>
    </location>
</feature>
<dbReference type="InterPro" id="IPR002068">
    <property type="entry name" value="A-crystallin/Hsp20_dom"/>
</dbReference>
<evidence type="ECO:0000313" key="9">
    <source>
        <dbReference type="EMBL" id="KAK7279825.1"/>
    </source>
</evidence>
<dbReference type="PROSITE" id="PS01031">
    <property type="entry name" value="SHSP"/>
    <property type="match status" value="1"/>
</dbReference>
<accession>A0AAN9FV09</accession>
<dbReference type="PANTHER" id="PTHR43670">
    <property type="entry name" value="HEAT SHOCK PROTEIN 26"/>
    <property type="match status" value="1"/>
</dbReference>
<evidence type="ECO:0000256" key="7">
    <source>
        <dbReference type="SAM" id="Phobius"/>
    </source>
</evidence>
<dbReference type="GO" id="GO:0034605">
    <property type="term" value="P:cellular response to heat"/>
    <property type="evidence" value="ECO:0007669"/>
    <property type="project" value="TreeGrafter"/>
</dbReference>
<gene>
    <name evidence="9" type="ORF">RJT34_24883</name>
</gene>
<keyword evidence="7" id="KW-0472">Membrane</keyword>
<keyword evidence="7" id="KW-1133">Transmembrane helix</keyword>
<dbReference type="Pfam" id="PF00011">
    <property type="entry name" value="HSP20"/>
    <property type="match status" value="1"/>
</dbReference>
<reference evidence="9 10" key="1">
    <citation type="submission" date="2024-01" db="EMBL/GenBank/DDBJ databases">
        <title>The genomes of 5 underutilized Papilionoideae crops provide insights into root nodulation and disease resistance.</title>
        <authorList>
            <person name="Yuan L."/>
        </authorList>
    </citation>
    <scope>NUCLEOTIDE SEQUENCE [LARGE SCALE GENOMIC DNA]</scope>
    <source>
        <strain evidence="9">LY-2023</strain>
        <tissue evidence="9">Leaf</tissue>
    </source>
</reference>
<dbReference type="GO" id="GO:0006952">
    <property type="term" value="P:defense response"/>
    <property type="evidence" value="ECO:0007669"/>
    <property type="project" value="UniProtKB-KW"/>
</dbReference>